<feature type="signal peptide" evidence="1">
    <location>
        <begin position="1"/>
        <end position="26"/>
    </location>
</feature>
<gene>
    <name evidence="4" type="ORF">GWK15_24860</name>
    <name evidence="3" type="ORF">GXW75_22000</name>
</gene>
<dbReference type="SUPFAM" id="SSF47090">
    <property type="entry name" value="PGBD-like"/>
    <property type="match status" value="2"/>
</dbReference>
<name>A0A9X9WNN3_9PROT</name>
<evidence type="ECO:0000313" key="5">
    <source>
        <dbReference type="Proteomes" id="UP000746741"/>
    </source>
</evidence>
<dbReference type="RefSeq" id="WP_168044181.1">
    <property type="nucleotide sequence ID" value="NZ_JAAEDK010000071.1"/>
</dbReference>
<dbReference type="Proteomes" id="UP001138708">
    <property type="component" value="Unassembled WGS sequence"/>
</dbReference>
<dbReference type="AlphaFoldDB" id="A0A9X9WNN3"/>
<keyword evidence="1" id="KW-0732">Signal</keyword>
<dbReference type="Proteomes" id="UP000746741">
    <property type="component" value="Unassembled WGS sequence"/>
</dbReference>
<sequence>MKRSQAILGGLVLVMTMATQPSYAQAPPVLIYSQALSPAATVLIQEKLQQAGVYAGRADGIWGPDSQAALERFQQTRSLQVTGQLNQATVATLGVTPGDLLVARPAQPPAAASSGAAVPDLLSSAAVRNVQQRLRSLGFYRGATDGLWGAGTQTAIERFQQGRGLQATGQVNPATLQALGLDPNDPAAPRRLQ</sequence>
<dbReference type="Gene3D" id="1.10.101.10">
    <property type="entry name" value="PGBD-like superfamily/PGBD"/>
    <property type="match status" value="2"/>
</dbReference>
<reference evidence="3" key="1">
    <citation type="submission" date="2020-01" db="EMBL/GenBank/DDBJ databases">
        <authorList>
            <person name="Rat A."/>
        </authorList>
    </citation>
    <scope>NUCLEOTIDE SEQUENCE</scope>
    <source>
        <strain evidence="3">LMG 31161</strain>
    </source>
</reference>
<dbReference type="InterPro" id="IPR002477">
    <property type="entry name" value="Peptidoglycan-bd-like"/>
</dbReference>
<feature type="domain" description="Peptidoglycan binding-like" evidence="2">
    <location>
        <begin position="124"/>
        <end position="179"/>
    </location>
</feature>
<dbReference type="EMBL" id="JAAEDK010000071">
    <property type="protein sequence ID" value="MBR0661943.1"/>
    <property type="molecule type" value="Genomic_DNA"/>
</dbReference>
<evidence type="ECO:0000313" key="6">
    <source>
        <dbReference type="Proteomes" id="UP001138708"/>
    </source>
</evidence>
<reference evidence="3" key="3">
    <citation type="journal article" date="2021" name="Syst. Appl. Microbiol.">
        <title>Roseomonas hellenica sp. nov., isolated from roots of wild-growing Alkanna tinctoria.</title>
        <authorList>
            <person name="Rat A."/>
            <person name="Naranjo H.D."/>
            <person name="Lebbe L."/>
            <person name="Cnockaert M."/>
            <person name="Krigas N."/>
            <person name="Grigoriadou K."/>
            <person name="Maloupa E."/>
            <person name="Willems A."/>
        </authorList>
    </citation>
    <scope>NUCLEOTIDE SEQUENCE</scope>
    <source>
        <strain evidence="3">LMG 31161</strain>
    </source>
</reference>
<evidence type="ECO:0000313" key="4">
    <source>
        <dbReference type="EMBL" id="NKE20209.1"/>
    </source>
</evidence>
<dbReference type="InterPro" id="IPR036365">
    <property type="entry name" value="PGBD-like_sf"/>
</dbReference>
<protein>
    <submittedName>
        <fullName evidence="3">Peptidoglycan-binding protein</fullName>
    </submittedName>
</protein>
<feature type="chain" id="PRO_5040775979" evidence="1">
    <location>
        <begin position="27"/>
        <end position="193"/>
    </location>
</feature>
<evidence type="ECO:0000256" key="1">
    <source>
        <dbReference type="SAM" id="SignalP"/>
    </source>
</evidence>
<reference evidence="4 5" key="2">
    <citation type="submission" date="2020-02" db="EMBL/GenBank/DDBJ databases">
        <authorList>
            <person name="Sun Q."/>
            <person name="Inoue M."/>
        </authorList>
    </citation>
    <scope>NUCLEOTIDE SEQUENCE [LARGE SCALE GENOMIC DNA]</scope>
    <source>
        <strain evidence="4 5">KCTC 22478</strain>
    </source>
</reference>
<proteinExistence type="predicted"/>
<dbReference type="EMBL" id="JAAVUP010000023">
    <property type="protein sequence ID" value="NKE20209.1"/>
    <property type="molecule type" value="Genomic_DNA"/>
</dbReference>
<dbReference type="Pfam" id="PF01471">
    <property type="entry name" value="PG_binding_1"/>
    <property type="match status" value="2"/>
</dbReference>
<evidence type="ECO:0000259" key="2">
    <source>
        <dbReference type="Pfam" id="PF01471"/>
    </source>
</evidence>
<organism evidence="3 6">
    <name type="scientific">Neoroseomonas oryzicola</name>
    <dbReference type="NCBI Taxonomy" id="535904"/>
    <lineage>
        <taxon>Bacteria</taxon>
        <taxon>Pseudomonadati</taxon>
        <taxon>Pseudomonadota</taxon>
        <taxon>Alphaproteobacteria</taxon>
        <taxon>Acetobacterales</taxon>
        <taxon>Acetobacteraceae</taxon>
        <taxon>Neoroseomonas</taxon>
    </lineage>
</organism>
<dbReference type="InterPro" id="IPR036366">
    <property type="entry name" value="PGBDSf"/>
</dbReference>
<comment type="caution">
    <text evidence="3">The sequence shown here is derived from an EMBL/GenBank/DDBJ whole genome shotgun (WGS) entry which is preliminary data.</text>
</comment>
<evidence type="ECO:0000313" key="3">
    <source>
        <dbReference type="EMBL" id="MBR0661943.1"/>
    </source>
</evidence>
<feature type="domain" description="Peptidoglycan binding-like" evidence="2">
    <location>
        <begin position="42"/>
        <end position="93"/>
    </location>
</feature>
<keyword evidence="5" id="KW-1185">Reference proteome</keyword>
<accession>A0A9X9WNN3</accession>